<dbReference type="SUPFAM" id="SSF53335">
    <property type="entry name" value="S-adenosyl-L-methionine-dependent methyltransferases"/>
    <property type="match status" value="1"/>
</dbReference>
<feature type="domain" description="Carrier" evidence="10">
    <location>
        <begin position="2525"/>
        <end position="2604"/>
    </location>
</feature>
<evidence type="ECO:0000256" key="6">
    <source>
        <dbReference type="ARBA" id="ARBA00023268"/>
    </source>
</evidence>
<dbReference type="InterPro" id="IPR001227">
    <property type="entry name" value="Ac_transferase_dom_sf"/>
</dbReference>
<dbReference type="Pfam" id="PF08659">
    <property type="entry name" value="KR"/>
    <property type="match status" value="1"/>
</dbReference>
<evidence type="ECO:0000256" key="4">
    <source>
        <dbReference type="ARBA" id="ARBA00022857"/>
    </source>
</evidence>
<dbReference type="InterPro" id="IPR036736">
    <property type="entry name" value="ACP-like_sf"/>
</dbReference>
<keyword evidence="4" id="KW-0521">NADP</keyword>
<dbReference type="Gene3D" id="3.40.50.720">
    <property type="entry name" value="NAD(P)-binding Rossmann-like Domain"/>
    <property type="match status" value="1"/>
</dbReference>
<dbReference type="Pfam" id="PF16197">
    <property type="entry name" value="KAsynt_C_assoc"/>
    <property type="match status" value="1"/>
</dbReference>
<evidence type="ECO:0000259" key="12">
    <source>
        <dbReference type="PROSITE" id="PS52019"/>
    </source>
</evidence>
<dbReference type="Pfam" id="PF21089">
    <property type="entry name" value="PKS_DH_N"/>
    <property type="match status" value="1"/>
</dbReference>
<evidence type="ECO:0000256" key="7">
    <source>
        <dbReference type="ARBA" id="ARBA00023315"/>
    </source>
</evidence>
<name>A0A8H3EIA9_9LECA</name>
<feature type="region of interest" description="C-terminal hotdog fold" evidence="8">
    <location>
        <begin position="1174"/>
        <end position="1331"/>
    </location>
</feature>
<reference evidence="13" key="1">
    <citation type="submission" date="2021-03" db="EMBL/GenBank/DDBJ databases">
        <authorList>
            <person name="Tagirdzhanova G."/>
        </authorList>
    </citation>
    <scope>NUCLEOTIDE SEQUENCE</scope>
</reference>
<dbReference type="InterPro" id="IPR057326">
    <property type="entry name" value="KR_dom"/>
</dbReference>
<feature type="domain" description="PKS/mFAS DH" evidence="12">
    <location>
        <begin position="1005"/>
        <end position="1331"/>
    </location>
</feature>
<dbReference type="Gene3D" id="3.40.47.10">
    <property type="match status" value="1"/>
</dbReference>
<dbReference type="SMART" id="SM00829">
    <property type="entry name" value="PKS_ER"/>
    <property type="match status" value="1"/>
</dbReference>
<dbReference type="SUPFAM" id="SSF51735">
    <property type="entry name" value="NAD(P)-binding Rossmann-fold domains"/>
    <property type="match status" value="2"/>
</dbReference>
<keyword evidence="3" id="KW-0808">Transferase</keyword>
<dbReference type="PROSITE" id="PS52004">
    <property type="entry name" value="KS3_2"/>
    <property type="match status" value="1"/>
</dbReference>
<dbReference type="Gene3D" id="3.40.50.150">
    <property type="entry name" value="Vaccinia Virus protein VP39"/>
    <property type="match status" value="1"/>
</dbReference>
<dbReference type="InterPro" id="IPR016035">
    <property type="entry name" value="Acyl_Trfase/lysoPLipase"/>
</dbReference>
<dbReference type="InterPro" id="IPR029063">
    <property type="entry name" value="SAM-dependent_MTases_sf"/>
</dbReference>
<dbReference type="InterPro" id="IPR009081">
    <property type="entry name" value="PP-bd_ACP"/>
</dbReference>
<dbReference type="Gene3D" id="3.40.366.10">
    <property type="entry name" value="Malonyl-Coenzyme A Acyl Carrier Protein, domain 2"/>
    <property type="match status" value="1"/>
</dbReference>
<organism evidence="13 14">
    <name type="scientific">Gomphillus americanus</name>
    <dbReference type="NCBI Taxonomy" id="1940652"/>
    <lineage>
        <taxon>Eukaryota</taxon>
        <taxon>Fungi</taxon>
        <taxon>Dikarya</taxon>
        <taxon>Ascomycota</taxon>
        <taxon>Pezizomycotina</taxon>
        <taxon>Lecanoromycetes</taxon>
        <taxon>OSLEUM clade</taxon>
        <taxon>Ostropomycetidae</taxon>
        <taxon>Ostropales</taxon>
        <taxon>Graphidaceae</taxon>
        <taxon>Gomphilloideae</taxon>
        <taxon>Gomphillus</taxon>
    </lineage>
</organism>
<dbReference type="Pfam" id="PF00698">
    <property type="entry name" value="Acyl_transf_1"/>
    <property type="match status" value="1"/>
</dbReference>
<dbReference type="SUPFAM" id="SSF55048">
    <property type="entry name" value="Probable ACP-binding domain of malonyl-CoA ACP transacylase"/>
    <property type="match status" value="1"/>
</dbReference>
<evidence type="ECO:0000313" key="14">
    <source>
        <dbReference type="Proteomes" id="UP000664169"/>
    </source>
</evidence>
<dbReference type="OrthoDB" id="329835at2759"/>
<dbReference type="InterPro" id="IPR016039">
    <property type="entry name" value="Thiolase-like"/>
</dbReference>
<comment type="caution">
    <text evidence="13">The sequence shown here is derived from an EMBL/GenBank/DDBJ whole genome shotgun (WGS) entry which is preliminary data.</text>
</comment>
<dbReference type="InterPro" id="IPR013217">
    <property type="entry name" value="Methyltransf_12"/>
</dbReference>
<dbReference type="Gene3D" id="1.10.1200.10">
    <property type="entry name" value="ACP-like"/>
    <property type="match status" value="1"/>
</dbReference>
<keyword evidence="14" id="KW-1185">Reference proteome</keyword>
<evidence type="ECO:0000256" key="8">
    <source>
        <dbReference type="PROSITE-ProRule" id="PRU01363"/>
    </source>
</evidence>
<dbReference type="InterPro" id="IPR014030">
    <property type="entry name" value="Ketoacyl_synth_N"/>
</dbReference>
<dbReference type="SMART" id="SM00822">
    <property type="entry name" value="PKS_KR"/>
    <property type="match status" value="1"/>
</dbReference>
<dbReference type="Pfam" id="PF00109">
    <property type="entry name" value="ketoacyl-synt"/>
    <property type="match status" value="1"/>
</dbReference>
<keyword evidence="5" id="KW-0560">Oxidoreductase</keyword>
<dbReference type="PANTHER" id="PTHR43775:SF22">
    <property type="entry name" value="SYNTHASE, PUTATIVE (JCVI)-RELATED"/>
    <property type="match status" value="1"/>
</dbReference>
<evidence type="ECO:0000256" key="2">
    <source>
        <dbReference type="ARBA" id="ARBA00022553"/>
    </source>
</evidence>
<dbReference type="SUPFAM" id="SSF53901">
    <property type="entry name" value="Thiolase-like"/>
    <property type="match status" value="1"/>
</dbReference>
<dbReference type="GO" id="GO:0004312">
    <property type="term" value="F:fatty acid synthase activity"/>
    <property type="evidence" value="ECO:0007669"/>
    <property type="project" value="TreeGrafter"/>
</dbReference>
<dbReference type="Pfam" id="PF00107">
    <property type="entry name" value="ADH_zinc_N"/>
    <property type="match status" value="1"/>
</dbReference>
<dbReference type="CDD" id="cd02440">
    <property type="entry name" value="AdoMet_MTases"/>
    <property type="match status" value="1"/>
</dbReference>
<dbReference type="Pfam" id="PF02801">
    <property type="entry name" value="Ketoacyl-synt_C"/>
    <property type="match status" value="1"/>
</dbReference>
<dbReference type="InterPro" id="IPR032821">
    <property type="entry name" value="PKS_assoc"/>
</dbReference>
<keyword evidence="6" id="KW-0511">Multifunctional enzyme</keyword>
<dbReference type="CDD" id="cd05195">
    <property type="entry name" value="enoyl_red"/>
    <property type="match status" value="1"/>
</dbReference>
<dbReference type="InterPro" id="IPR056501">
    <property type="entry name" value="NAD-bd_HRPKS_sdrA"/>
</dbReference>
<dbReference type="Proteomes" id="UP000664169">
    <property type="component" value="Unassembled WGS sequence"/>
</dbReference>
<proteinExistence type="predicted"/>
<evidence type="ECO:0000256" key="9">
    <source>
        <dbReference type="SAM" id="MobiDB-lite"/>
    </source>
</evidence>
<dbReference type="InterPro" id="IPR036291">
    <property type="entry name" value="NAD(P)-bd_dom_sf"/>
</dbReference>
<dbReference type="CDD" id="cd05274">
    <property type="entry name" value="KR_FAS_SDR_x"/>
    <property type="match status" value="1"/>
</dbReference>
<dbReference type="SMART" id="SM00827">
    <property type="entry name" value="PKS_AT"/>
    <property type="match status" value="1"/>
</dbReference>
<dbReference type="Pfam" id="PF22621">
    <property type="entry name" value="CurL-like_PKS_C"/>
    <property type="match status" value="1"/>
</dbReference>
<keyword evidence="7" id="KW-0012">Acyltransferase</keyword>
<dbReference type="InterPro" id="IPR020807">
    <property type="entry name" value="PKS_DH"/>
</dbReference>
<keyword evidence="1" id="KW-0596">Phosphopantetheine</keyword>
<evidence type="ECO:0000259" key="10">
    <source>
        <dbReference type="PROSITE" id="PS50075"/>
    </source>
</evidence>
<dbReference type="SMART" id="SM00826">
    <property type="entry name" value="PKS_DH"/>
    <property type="match status" value="1"/>
</dbReference>
<dbReference type="Gene3D" id="3.90.180.10">
    <property type="entry name" value="Medium-chain alcohol dehydrogenases, catalytic domain"/>
    <property type="match status" value="1"/>
</dbReference>
<feature type="region of interest" description="N-terminal hotdog fold" evidence="8">
    <location>
        <begin position="1005"/>
        <end position="1145"/>
    </location>
</feature>
<dbReference type="InterPro" id="IPR013149">
    <property type="entry name" value="ADH-like_C"/>
</dbReference>
<dbReference type="InterPro" id="IPR042104">
    <property type="entry name" value="PKS_dehydratase_sf"/>
</dbReference>
<dbReference type="SUPFAM" id="SSF52151">
    <property type="entry name" value="FabD/lysophospholipase-like"/>
    <property type="match status" value="1"/>
</dbReference>
<feature type="active site" description="Proton donor; for dehydratase activity" evidence="8">
    <location>
        <position position="1240"/>
    </location>
</feature>
<dbReference type="InterPro" id="IPR020843">
    <property type="entry name" value="ER"/>
</dbReference>
<keyword evidence="2" id="KW-0597">Phosphoprotein</keyword>
<dbReference type="EMBL" id="CAJPDQ010000001">
    <property type="protein sequence ID" value="CAF9903501.1"/>
    <property type="molecule type" value="Genomic_DNA"/>
</dbReference>
<dbReference type="InterPro" id="IPR016036">
    <property type="entry name" value="Malonyl_transacylase_ACP-bd"/>
</dbReference>
<dbReference type="InterPro" id="IPR049551">
    <property type="entry name" value="PKS_DH_C"/>
</dbReference>
<evidence type="ECO:0000313" key="13">
    <source>
        <dbReference type="EMBL" id="CAF9903501.1"/>
    </source>
</evidence>
<dbReference type="Pfam" id="PF23114">
    <property type="entry name" value="NAD-bd_HRPKS_sdrA"/>
    <property type="match status" value="1"/>
</dbReference>
<dbReference type="InterPro" id="IPR050091">
    <property type="entry name" value="PKS_NRPS_Biosynth_Enz"/>
</dbReference>
<dbReference type="GO" id="GO:0006633">
    <property type="term" value="P:fatty acid biosynthetic process"/>
    <property type="evidence" value="ECO:0007669"/>
    <property type="project" value="TreeGrafter"/>
</dbReference>
<dbReference type="InterPro" id="IPR049900">
    <property type="entry name" value="PKS_mFAS_DH"/>
</dbReference>
<accession>A0A8H3EIA9</accession>
<evidence type="ECO:0000259" key="11">
    <source>
        <dbReference type="PROSITE" id="PS52004"/>
    </source>
</evidence>
<evidence type="ECO:0000256" key="1">
    <source>
        <dbReference type="ARBA" id="ARBA00022450"/>
    </source>
</evidence>
<dbReference type="GO" id="GO:0016491">
    <property type="term" value="F:oxidoreductase activity"/>
    <property type="evidence" value="ECO:0007669"/>
    <property type="project" value="UniProtKB-KW"/>
</dbReference>
<dbReference type="InterPro" id="IPR013154">
    <property type="entry name" value="ADH-like_N"/>
</dbReference>
<evidence type="ECO:0008006" key="15">
    <source>
        <dbReference type="Google" id="ProtNLM"/>
    </source>
</evidence>
<dbReference type="Pfam" id="PF08240">
    <property type="entry name" value="ADH_N"/>
    <property type="match status" value="1"/>
</dbReference>
<dbReference type="InterPro" id="IPR014043">
    <property type="entry name" value="Acyl_transferase_dom"/>
</dbReference>
<evidence type="ECO:0000256" key="3">
    <source>
        <dbReference type="ARBA" id="ARBA00022679"/>
    </source>
</evidence>
<dbReference type="SMART" id="SM00825">
    <property type="entry name" value="PKS_KS"/>
    <property type="match status" value="1"/>
</dbReference>
<dbReference type="Pfam" id="PF14765">
    <property type="entry name" value="PS-DH"/>
    <property type="match status" value="1"/>
</dbReference>
<dbReference type="Pfam" id="PF08242">
    <property type="entry name" value="Methyltransf_12"/>
    <property type="match status" value="1"/>
</dbReference>
<dbReference type="InterPro" id="IPR049552">
    <property type="entry name" value="PKS_DH_N"/>
</dbReference>
<protein>
    <recommendedName>
        <fullName evidence="15">Carrier domain-containing protein</fullName>
    </recommendedName>
</protein>
<dbReference type="InterPro" id="IPR013968">
    <property type="entry name" value="PKS_KR"/>
</dbReference>
<feature type="region of interest" description="Disordered" evidence="9">
    <location>
        <begin position="485"/>
        <end position="530"/>
    </location>
</feature>
<dbReference type="Gene3D" id="3.30.70.3290">
    <property type="match status" value="1"/>
</dbReference>
<dbReference type="Pfam" id="PF23297">
    <property type="entry name" value="ACP_SdgA_C"/>
    <property type="match status" value="1"/>
</dbReference>
<dbReference type="InterPro" id="IPR020841">
    <property type="entry name" value="PKS_Beta-ketoAc_synthase_dom"/>
</dbReference>
<dbReference type="Gene3D" id="3.10.129.110">
    <property type="entry name" value="Polyketide synthase dehydratase"/>
    <property type="match status" value="1"/>
</dbReference>
<evidence type="ECO:0000256" key="5">
    <source>
        <dbReference type="ARBA" id="ARBA00023002"/>
    </source>
</evidence>
<dbReference type="InterPro" id="IPR014031">
    <property type="entry name" value="Ketoacyl_synth_C"/>
</dbReference>
<dbReference type="SUPFAM" id="SSF50129">
    <property type="entry name" value="GroES-like"/>
    <property type="match status" value="1"/>
</dbReference>
<dbReference type="SUPFAM" id="SSF47336">
    <property type="entry name" value="ACP-like"/>
    <property type="match status" value="1"/>
</dbReference>
<dbReference type="PROSITE" id="PS50075">
    <property type="entry name" value="CARRIER"/>
    <property type="match status" value="1"/>
</dbReference>
<sequence length="2604" mass="285310">MMDSQVPIAVVGLSCRFPGGASSPEKFWEILCTGQNVWSKVPADRYNADAFYHGHPENDGTSDAYGAHFLDQDISTFDAGFFGISPVEAAGMDPQQRLQLESTYEALESAGISLEEIKGSNTAVYIATFAHDYEVMQFRDTLQMPKYTMTGTGTAIAANRISYTFDLRGPSLTLDTGCSGSMVALHQACQSLRTKESDMGLIGATNLILSPEPIAAMSNLQVLNKEGQSHPFDTRGKGYGRGEGSATLVLKRLSDALEHGDPIRAVIRGTCINQDGKTNGITLPSAEAQEAMIRKTYRLAGLDPRDTAFFEAHGTGTLAGDKEEVCAIKKVFCEDVFNQEILQLGSVKGNIGHLENASGIAGLIKSILILEKAQIPPTANLVNLKPELELEHTRIQIPTQLQQWTARGPRRISVNGFGYGGTNAHAILEHRPRHELFAELSRRQAAKRLRTASNSSNHGYYLNLPRSVPDHQRSAAFKFHTMETNTSTTMPSPLLMPPTPGDSDDEVPKVEPLNSSQRTSELGAPEMEDSKTINDSPRLFVLSARSEKALKDMIDLTIDWIARHPNSRHLLADLSHTLVRRSHLQWRHSSVASSLLELAENMYKTKRATKVSSASTRINYIFTGQGAQWFGMGRELLNTESVFSDSLKASEKILTKLGADWSLTNELNQSEAESKLNDSKYGQPASTAIQIAMVDHLKSVGIVPNSVVGHSSGEIAAAYACGALSHEAALLVSYHRSFLGTMAKQIMTQQGSMLAVGLGCKEIHDTYASHFESGTIVVACMNSPSSVTVSGDEPAILELKTALDAAGVFARQLKVDTAYHSHHMAAVADDYRRSMQTLQTSNIDSTIKYFSSISGKQETSNFGADYWVDNLVSPVNFTEAIQSLCEDANSTAGKASNIFIEIGPHSALAGPTRQILTSSANPGLEYRYVSTLVRGKDAVETVLEVFGTLFEHDCSFDLKAATKIAQLVSPKVLTDLPSYPWDHSTKYWVESRLNRDLRSRENPEHDLLGVRVPGTSESQPSWRHLVNFKKYPWLQEHNIDGFAVFPASSYMCMAIEAAKQLYGKPDARKKVAKYILRNVQFLEMLSWAQPEDTIELQLNMGVQNELKSDSVTTRIQRDFNVSSVTANGIWTEHCKGVISVEFELEPDNIEGSRESEAYDLAVVRKFAEIQASCTDQFDSTAAAYDDLRSHGNFYGTNFALMKELAVGHQHTLSTISIPDIAKTMPSAYQQPHIIHPTTLDAFIHSALPSYFRQCTASSVVTAAVGELIIPVDMPNTPAHELILATIVVPENVSNAKTQISILLPTADNRQVKPVAQLNNVVLQGVGRSTSESNGSARQNDMSYTITWEQNIDHVALPTQGMTAEVKVAAQKKLTLLDTAAAIYISRFLGRVARDSLSEPFLEKTAFYDWMQRWIESPYARSLHSDNLPVAHQDDILEQARLTTGVEGQMLHQVCAELEGILAGHTDPISAMLKDNLLYRLYAEDASMRCYAHLTTFFKSLTYKNPNLAALEIGGGTAGATLPLLSSLSTDGRSVPFSSYDFTDVSSGFFDKARETLGAFGESLAYKVLDINKDPQEQGFKQGSYDVIIASNVLHIPQSVQQTLSYARGLLKPGGRLVMVETIRTVPFLNTIYGILPAWWSGVNHGRCDSPLLGVEQWQEELRASGFGDIEKIGYDFEEPIRRCAMFVAQAIEPETPKSGLQLDIIPTVAAQLSYPELIADLQGELSTDGYDTSIRTLSQEGIAADKIYVIIDDGERPLLQKPEHNAFSAIAALMNKAKNVLWISLSKQSSYIAESSLFIGFARVARTEHRDLRLLTVDARLNHDESDLVKLTQKILARSFNNSTSKDVELEYEYRDGHLMIPRLVPLEPINESIRCLKTLPQPKATAMRQLQYATKLEIGTTGVLDTLRWIPDTDVKEELDAAEVEIEVETFGLNFKDVALALGQHKSSSSMMGEFAGIVKQVGNTFQTRFRPGDRVYGFGTNPYAPIANVNGNLIQRVPGSLSFEQAASVPVNFTTAYYALVEVAGLEADQTVLISASSSGGIDQAAIKVAKSIGAQVFVTVNNIVEKDLLINEYGIPDEHIFSTRSSNLKTGIHRLTNNQGVDVVLSCSNGQLLQDIHQCVAPFGTLAEVGRLDKTALLELPDNSVTFATIDIAHLAKTRPQKINKILTKVTDLFMDGSLSATKFTTVPISNIEEAFRSVQGKKQTGKIVLNIQEDSLVKVLPKPATLQFEEHSTYIIAGGLGGLGYEICRWMGEHGAKHIVLLSRRALSSEQQTKLREEFIKYGGLEVLAAECDITSITNVQRLSLSGLANLPPVRGIIQSAMVLKDIALEEMTAEDFDIPMDCKVAGTRNLLSVFQTPHLSHFIMLSSVSSITGNALQANYSAANAYLDALARHASAEHPNVHFISLNLGPMKDVGVVANNKSLENYLVRQGYIPVRLSELFVLLRYAFIGEAKQDGCNQIIIGFNRASLTASDNATVLDYPTFSHIPQIPVQDETTNKSQVTAAGIDIKDQLAAAKDPLEKRLLAAKLMATKVASLLALDIEKVELDSPLMDMGLDSLVLNELKNWITHKMGAPITVGEMVLAFDFVALADVALAKIPS</sequence>
<feature type="active site" description="Proton acceptor; for dehydratase activity" evidence="8">
    <location>
        <position position="1037"/>
    </location>
</feature>
<gene>
    <name evidence="13" type="ORF">GOMPHAMPRED_000317</name>
</gene>
<dbReference type="PROSITE" id="PS52019">
    <property type="entry name" value="PKS_MFAS_DH"/>
    <property type="match status" value="1"/>
</dbReference>
<dbReference type="InterPro" id="IPR011032">
    <property type="entry name" value="GroES-like_sf"/>
</dbReference>
<feature type="domain" description="Ketosynthase family 3 (KS3)" evidence="11">
    <location>
        <begin position="5"/>
        <end position="430"/>
    </location>
</feature>
<dbReference type="GO" id="GO:0044550">
    <property type="term" value="P:secondary metabolite biosynthetic process"/>
    <property type="evidence" value="ECO:0007669"/>
    <property type="project" value="TreeGrafter"/>
</dbReference>
<dbReference type="CDD" id="cd00833">
    <property type="entry name" value="PKS"/>
    <property type="match status" value="1"/>
</dbReference>
<dbReference type="PANTHER" id="PTHR43775">
    <property type="entry name" value="FATTY ACID SYNTHASE"/>
    <property type="match status" value="1"/>
</dbReference>